<dbReference type="PROSITE" id="PS50127">
    <property type="entry name" value="UBC_2"/>
    <property type="match status" value="1"/>
</dbReference>
<dbReference type="SUPFAM" id="SSF54495">
    <property type="entry name" value="UBC-like"/>
    <property type="match status" value="1"/>
</dbReference>
<dbReference type="Proteomes" id="UP000309601">
    <property type="component" value="Unassembled WGS sequence"/>
</dbReference>
<dbReference type="EMBL" id="SPRV01000096">
    <property type="protein sequence ID" value="TIC58050.1"/>
    <property type="molecule type" value="Genomic_DNA"/>
</dbReference>
<dbReference type="Gene3D" id="3.10.110.10">
    <property type="entry name" value="Ubiquitin Conjugating Enzyme"/>
    <property type="match status" value="1"/>
</dbReference>
<sequence>MSQLSTKRLTKELKDLKDKGCPAGMISQLAGITLLESDDLRKWTFELEAYDSIYQGEKFALMFRFSDQYPIDSPAVQFIVNNTKGYLSPVHPHIYSNGHSADILQDLRFYSLRWLESSFEVSGFLNLTRHTETTQCSCMLTSCKSKERPPDNDGYVARAPENPKKTRWEFHDDSV</sequence>
<dbReference type="OrthoDB" id="406833at2759"/>
<dbReference type="InterPro" id="IPR000608">
    <property type="entry name" value="UBC"/>
</dbReference>
<feature type="region of interest" description="Disordered" evidence="1">
    <location>
        <begin position="146"/>
        <end position="175"/>
    </location>
</feature>
<organism evidence="4 6">
    <name type="scientific">Wallemia mellicola</name>
    <dbReference type="NCBI Taxonomy" id="1708541"/>
    <lineage>
        <taxon>Eukaryota</taxon>
        <taxon>Fungi</taxon>
        <taxon>Dikarya</taxon>
        <taxon>Basidiomycota</taxon>
        <taxon>Wallemiomycotina</taxon>
        <taxon>Wallemiomycetes</taxon>
        <taxon>Wallemiales</taxon>
        <taxon>Wallemiaceae</taxon>
        <taxon>Wallemia</taxon>
    </lineage>
</organism>
<evidence type="ECO:0000313" key="5">
    <source>
        <dbReference type="Proteomes" id="UP000305362"/>
    </source>
</evidence>
<evidence type="ECO:0000256" key="1">
    <source>
        <dbReference type="SAM" id="MobiDB-lite"/>
    </source>
</evidence>
<evidence type="ECO:0000313" key="4">
    <source>
        <dbReference type="EMBL" id="TIC60369.1"/>
    </source>
</evidence>
<accession>A0A4T0M8S2</accession>
<proteinExistence type="predicted"/>
<dbReference type="Proteomes" id="UP000305362">
    <property type="component" value="Unassembled WGS sequence"/>
</dbReference>
<dbReference type="AlphaFoldDB" id="A0A4T0M8S2"/>
<dbReference type="InterPro" id="IPR016135">
    <property type="entry name" value="UBQ-conjugating_enzyme/RWD"/>
</dbReference>
<evidence type="ECO:0000313" key="3">
    <source>
        <dbReference type="EMBL" id="TIC58050.1"/>
    </source>
</evidence>
<feature type="compositionally biased region" description="Basic and acidic residues" evidence="1">
    <location>
        <begin position="161"/>
        <end position="175"/>
    </location>
</feature>
<comment type="caution">
    <text evidence="4">The sequence shown here is derived from an EMBL/GenBank/DDBJ whole genome shotgun (WGS) entry which is preliminary data.</text>
</comment>
<feature type="domain" description="UBC core" evidence="2">
    <location>
        <begin position="4"/>
        <end position="175"/>
    </location>
</feature>
<protein>
    <submittedName>
        <fullName evidence="4">UBC-like protein</fullName>
    </submittedName>
</protein>
<gene>
    <name evidence="4" type="ORF">E3Q02_04332</name>
    <name evidence="3" type="ORF">E3Q03_04332</name>
</gene>
<evidence type="ECO:0000259" key="2">
    <source>
        <dbReference type="PROSITE" id="PS50127"/>
    </source>
</evidence>
<evidence type="ECO:0000313" key="6">
    <source>
        <dbReference type="Proteomes" id="UP000309601"/>
    </source>
</evidence>
<name>A0A4T0M8S2_9BASI</name>
<dbReference type="EMBL" id="SPRW01000091">
    <property type="protein sequence ID" value="TIC60369.1"/>
    <property type="molecule type" value="Genomic_DNA"/>
</dbReference>
<reference evidence="5 6" key="1">
    <citation type="submission" date="2019-03" db="EMBL/GenBank/DDBJ databases">
        <title>Sequencing 25 genomes of Wallemia mellicola.</title>
        <authorList>
            <person name="Gostincar C."/>
        </authorList>
    </citation>
    <scope>NUCLEOTIDE SEQUENCE [LARGE SCALE GENOMIC DNA]</scope>
    <source>
        <strain evidence="4 6">EXF-1274</strain>
        <strain evidence="3 5">EXF-1277</strain>
    </source>
</reference>
<dbReference type="Pfam" id="PF00179">
    <property type="entry name" value="UQ_con"/>
    <property type="match status" value="1"/>
</dbReference>